<reference evidence="1" key="1">
    <citation type="journal article" date="2016" name="J. Invertebr. Pathol.">
        <title>An alphabaculovirus isolated from dead Lymantria dispar larvae shows high genetic similarity to baculovirus previously isolated from Lymantria monacha - An example of adaptation to a new host.</title>
        <authorList>
            <person name="Rabalski L."/>
            <person name="Krejmer-Rabalska M."/>
            <person name="Skrzecz I."/>
            <person name="Wasag B."/>
            <person name="Szewczyk B."/>
        </authorList>
    </citation>
    <scope>NUCLEOTIDE SEQUENCE</scope>
    <source>
        <strain evidence="1">BNP</strain>
    </source>
</reference>
<proteinExistence type="predicted"/>
<sequence length="219" mass="26347">MLFDLLCQEVYDLIVDRLTFEDYLNLFKVYPRASQKKKFGVVFQENSYHDNDDLFNFVSIKDNDNNNKNNNINRKTNTINEYENYCQDMYRVTSFRLYVKRQINMCHCYSYDFDNNCVCEMEEILDYYSVRDDFFNKFHFCKIMVSSVIEENPNTNINYYYNVKHYFCLVCGDSSKKCKICAMYNLLGNALCKHLCNVYNNKKADLLKHVDFSFYELVN</sequence>
<protein>
    <submittedName>
        <fullName evidence="1">Uncharacterized protein</fullName>
    </submittedName>
</protein>
<evidence type="ECO:0000313" key="1">
    <source>
        <dbReference type="EMBL" id="ANS70896.1"/>
    </source>
</evidence>
<dbReference type="EMBL" id="KU377538">
    <property type="protein sequence ID" value="ANS70896.1"/>
    <property type="molecule type" value="Genomic_DNA"/>
</dbReference>
<name>A0A1B1MQP7_NPVLD</name>
<accession>A0A1B1MQP7</accession>
<organism evidence="1">
    <name type="scientific">Lymantria dispar multicapsid nuclear polyhedrosis virus</name>
    <name type="common">LdMNPV</name>
    <dbReference type="NCBI Taxonomy" id="10449"/>
    <lineage>
        <taxon>Viruses</taxon>
        <taxon>Viruses incertae sedis</taxon>
        <taxon>Naldaviricetes</taxon>
        <taxon>Lefavirales</taxon>
        <taxon>Baculoviridae</taxon>
        <taxon>Alphabaculovirus</taxon>
        <taxon>Alphabaculovirus lydisparis</taxon>
    </lineage>
</organism>
<organismHost>
    <name type="scientific">Lepidoptera</name>
    <name type="common">moths &amp; butterflies</name>
    <dbReference type="NCBI Taxonomy" id="7088"/>
</organismHost>